<name>A0A5C8E1I8_9SPIR</name>
<protein>
    <submittedName>
        <fullName evidence="1">DinB family protein</fullName>
    </submittedName>
</protein>
<gene>
    <name evidence="1" type="ORF">EPJ69_11705</name>
</gene>
<comment type="caution">
    <text evidence="1">The sequence shown here is derived from an EMBL/GenBank/DDBJ whole genome shotgun (WGS) entry which is preliminary data.</text>
</comment>
<dbReference type="EMBL" id="SAXX01000024">
    <property type="protein sequence ID" value="TXJ30222.1"/>
    <property type="molecule type" value="Genomic_DNA"/>
</dbReference>
<dbReference type="InterPro" id="IPR034660">
    <property type="entry name" value="DinB/YfiT-like"/>
</dbReference>
<evidence type="ECO:0000313" key="2">
    <source>
        <dbReference type="Proteomes" id="UP000324707"/>
    </source>
</evidence>
<evidence type="ECO:0000313" key="1">
    <source>
        <dbReference type="EMBL" id="TXJ30222.1"/>
    </source>
</evidence>
<dbReference type="Gene3D" id="1.20.120.450">
    <property type="entry name" value="dinb family like domain"/>
    <property type="match status" value="1"/>
</dbReference>
<proteinExistence type="predicted"/>
<reference evidence="1 2" key="1">
    <citation type="journal article" date="1992" name="Lakartidningen">
        <title>[Penicillin V and not amoxicillin is the first choice preparation in acute otitis].</title>
        <authorList>
            <person name="Kamme C."/>
            <person name="Lundgren K."/>
            <person name="Prellner K."/>
        </authorList>
    </citation>
    <scope>NUCLEOTIDE SEQUENCE [LARGE SCALE GENOMIC DNA]</scope>
    <source>
        <strain evidence="1 2">PC5538III-lc</strain>
    </source>
</reference>
<sequence length="209" mass="24935">MKYFDKNNKLTLMHKELNKIIRKLEMLEISKNLFINIYLELKNKIDNLFKELNDYKNENIIWNLWHIMRIEDLIVNILICEKESILNEKLNNELNISITDTGNSLTKEEIKKFAKNINIKKLKYYSDKISKNTINLIKRLKAEDIKRKINKINLEKIINGCGVTKDNLWLIDYWGKKDIAGLLLMPLSRHIIVHLNQCYKYIETKSKII</sequence>
<dbReference type="RefSeq" id="WP_147737514.1">
    <property type="nucleotide sequence ID" value="NZ_SAXX01000024.1"/>
</dbReference>
<dbReference type="AlphaFoldDB" id="A0A5C8E1I8"/>
<organism evidence="1 2">
    <name type="scientific">Brachyspira aalborgi</name>
    <dbReference type="NCBI Taxonomy" id="29522"/>
    <lineage>
        <taxon>Bacteria</taxon>
        <taxon>Pseudomonadati</taxon>
        <taxon>Spirochaetota</taxon>
        <taxon>Spirochaetia</taxon>
        <taxon>Brachyspirales</taxon>
        <taxon>Brachyspiraceae</taxon>
        <taxon>Brachyspira</taxon>
    </lineage>
</organism>
<dbReference type="Proteomes" id="UP000324707">
    <property type="component" value="Unassembled WGS sequence"/>
</dbReference>
<accession>A0A5C8E1I8</accession>